<dbReference type="PANTHER" id="PTHR30332:SF25">
    <property type="entry name" value="SECRETIN XPSD"/>
    <property type="match status" value="1"/>
</dbReference>
<evidence type="ECO:0000313" key="5">
    <source>
        <dbReference type="Proteomes" id="UP000295096"/>
    </source>
</evidence>
<organism evidence="4 5">
    <name type="scientific">Dankookia rubra</name>
    <dbReference type="NCBI Taxonomy" id="1442381"/>
    <lineage>
        <taxon>Bacteria</taxon>
        <taxon>Pseudomonadati</taxon>
        <taxon>Pseudomonadota</taxon>
        <taxon>Alphaproteobacteria</taxon>
        <taxon>Acetobacterales</taxon>
        <taxon>Roseomonadaceae</taxon>
        <taxon>Dankookia</taxon>
    </lineage>
</organism>
<feature type="region of interest" description="Disordered" evidence="1">
    <location>
        <begin position="341"/>
        <end position="374"/>
    </location>
</feature>
<dbReference type="Proteomes" id="UP000295096">
    <property type="component" value="Unassembled WGS sequence"/>
</dbReference>
<feature type="domain" description="GspD-like N0" evidence="3">
    <location>
        <begin position="81"/>
        <end position="151"/>
    </location>
</feature>
<dbReference type="InterPro" id="IPR049371">
    <property type="entry name" value="GspD-like_N0"/>
</dbReference>
<evidence type="ECO:0000313" key="4">
    <source>
        <dbReference type="EMBL" id="TDH55079.1"/>
    </source>
</evidence>
<proteinExistence type="predicted"/>
<dbReference type="Gene3D" id="3.30.1370.120">
    <property type="match status" value="2"/>
</dbReference>
<dbReference type="EMBL" id="SMSJ01000279">
    <property type="protein sequence ID" value="TDH55079.1"/>
    <property type="molecule type" value="Genomic_DNA"/>
</dbReference>
<dbReference type="Pfam" id="PF21305">
    <property type="entry name" value="type_II_gspD_N0"/>
    <property type="match status" value="1"/>
</dbReference>
<comment type="caution">
    <text evidence="4">The sequence shown here is derived from an EMBL/GenBank/DDBJ whole genome shotgun (WGS) entry which is preliminary data.</text>
</comment>
<feature type="domain" description="NolW-like" evidence="2">
    <location>
        <begin position="175"/>
        <end position="232"/>
    </location>
</feature>
<gene>
    <name evidence="4" type="ORF">E2C06_36550</name>
</gene>
<dbReference type="RefSeq" id="WP_277751924.1">
    <property type="nucleotide sequence ID" value="NZ_SMSJ01000279.1"/>
</dbReference>
<keyword evidence="5" id="KW-1185">Reference proteome</keyword>
<dbReference type="PANTHER" id="PTHR30332">
    <property type="entry name" value="PROBABLE GENERAL SECRETION PATHWAY PROTEIN D"/>
    <property type="match status" value="1"/>
</dbReference>
<feature type="non-terminal residue" evidence="4">
    <location>
        <position position="374"/>
    </location>
</feature>
<sequence>MRRLAPVLALLAAACVPPPEKPVLQPLPSVSGAGAVASPRISGRIDAPLPVPAVATNMALPSTLPGPGGGAARQGGGEYSLDFADTDIREVVAQVLGGMLRANYAIDPAVRGSVTLRTAVPLTRAQLLPTLQALLAQNGAAVIEAGGLYRVLPQAAAAAASGVAGAEALTGAGNRVLPLRYASAEELAKVLTPFAGPGGRVAADPGRNALILGGDPQAREALAQLAATFDVDVLANQSYALLPIPSGDARDMATALQEALRAQQGGAMAAQIRVVPMTRINAVLVTAAQPQLIDSARRIFGLVENARRRTVRSWHVFYLQNGRSNDVAYLLQQAFTPDSVTAQPTAPGGTAPGLGQRTVGAGGGFGGGGGGIGA</sequence>
<evidence type="ECO:0000259" key="3">
    <source>
        <dbReference type="Pfam" id="PF21305"/>
    </source>
</evidence>
<dbReference type="GO" id="GO:0015627">
    <property type="term" value="C:type II protein secretion system complex"/>
    <property type="evidence" value="ECO:0007669"/>
    <property type="project" value="TreeGrafter"/>
</dbReference>
<protein>
    <submittedName>
        <fullName evidence="4">Type II secretion system protein GspD</fullName>
    </submittedName>
</protein>
<evidence type="ECO:0000256" key="1">
    <source>
        <dbReference type="SAM" id="MobiDB-lite"/>
    </source>
</evidence>
<accession>A0A4R5Q0R3</accession>
<dbReference type="GO" id="GO:0009306">
    <property type="term" value="P:protein secretion"/>
    <property type="evidence" value="ECO:0007669"/>
    <property type="project" value="TreeGrafter"/>
</dbReference>
<name>A0A4R5Q0R3_9PROT</name>
<dbReference type="Pfam" id="PF03958">
    <property type="entry name" value="Secretin_N"/>
    <property type="match status" value="1"/>
</dbReference>
<dbReference type="PROSITE" id="PS51257">
    <property type="entry name" value="PROKAR_LIPOPROTEIN"/>
    <property type="match status" value="1"/>
</dbReference>
<feature type="compositionally biased region" description="Gly residues" evidence="1">
    <location>
        <begin position="360"/>
        <end position="374"/>
    </location>
</feature>
<evidence type="ECO:0000259" key="2">
    <source>
        <dbReference type="Pfam" id="PF03958"/>
    </source>
</evidence>
<dbReference type="InterPro" id="IPR005644">
    <property type="entry name" value="NolW-like"/>
</dbReference>
<reference evidence="4 5" key="1">
    <citation type="journal article" date="2016" name="J. Microbiol.">
        <title>Dankookia rubra gen. nov., sp. nov., an alphaproteobacterium isolated from sediment of a shallow stream.</title>
        <authorList>
            <person name="Kim W.H."/>
            <person name="Kim D.H."/>
            <person name="Kang K."/>
            <person name="Ahn T.Y."/>
        </authorList>
    </citation>
    <scope>NUCLEOTIDE SEQUENCE [LARGE SCALE GENOMIC DNA]</scope>
    <source>
        <strain evidence="4 5">JCM30602</strain>
    </source>
</reference>
<dbReference type="InterPro" id="IPR038591">
    <property type="entry name" value="NolW-like_sf"/>
</dbReference>
<dbReference type="InterPro" id="IPR050810">
    <property type="entry name" value="Bact_Secretion_Sys_Channel"/>
</dbReference>
<dbReference type="AlphaFoldDB" id="A0A4R5Q0R3"/>
<dbReference type="Gene3D" id="3.55.50.30">
    <property type="match status" value="1"/>
</dbReference>